<comment type="catalytic activity">
    <reaction evidence="1 9 10">
        <text>Release of an N-terminal pyroglutamyl group from a polypeptide, the second amino acid generally not being Pro.</text>
        <dbReference type="EC" id="3.4.19.3"/>
    </reaction>
</comment>
<dbReference type="NCBIfam" id="TIGR00504">
    <property type="entry name" value="pyro_pdase"/>
    <property type="match status" value="1"/>
</dbReference>
<comment type="function">
    <text evidence="2 9">Removes 5-oxoproline from various penultimate amino acid residues except L-proline.</text>
</comment>
<dbReference type="GO" id="GO:0005829">
    <property type="term" value="C:cytosol"/>
    <property type="evidence" value="ECO:0007669"/>
    <property type="project" value="InterPro"/>
</dbReference>
<comment type="similarity">
    <text evidence="4 9">Belongs to the peptidase C15 family.</text>
</comment>
<keyword evidence="13" id="KW-1185">Reference proteome</keyword>
<keyword evidence="6 9" id="KW-0645">Protease</keyword>
<dbReference type="HAMAP" id="MF_00417">
    <property type="entry name" value="Pyrrolid_peptidase"/>
    <property type="match status" value="1"/>
</dbReference>
<dbReference type="CDD" id="cd00501">
    <property type="entry name" value="Peptidase_C15"/>
    <property type="match status" value="1"/>
</dbReference>
<dbReference type="Pfam" id="PF01470">
    <property type="entry name" value="Peptidase_C15"/>
    <property type="match status" value="1"/>
</dbReference>
<evidence type="ECO:0000256" key="5">
    <source>
        <dbReference type="ARBA" id="ARBA00022490"/>
    </source>
</evidence>
<dbReference type="AlphaFoldDB" id="A0A3Q9HR75"/>
<evidence type="ECO:0000256" key="7">
    <source>
        <dbReference type="ARBA" id="ARBA00022801"/>
    </source>
</evidence>
<evidence type="ECO:0000256" key="2">
    <source>
        <dbReference type="ARBA" id="ARBA00002280"/>
    </source>
</evidence>
<dbReference type="RefSeq" id="WP_127017176.1">
    <property type="nucleotide sequence ID" value="NZ_CP016379.1"/>
</dbReference>
<keyword evidence="8 9" id="KW-0788">Thiol protease</keyword>
<dbReference type="NCBIfam" id="NF009676">
    <property type="entry name" value="PRK13197.1"/>
    <property type="match status" value="1"/>
</dbReference>
<dbReference type="PANTHER" id="PTHR23402">
    <property type="entry name" value="PROTEASE FAMILY C15 PYROGLUTAMYL-PEPTIDASE I-RELATED"/>
    <property type="match status" value="1"/>
</dbReference>
<dbReference type="KEGG" id="aft:BBF96_10785"/>
<accession>A0A3Q9HR75</accession>
<evidence type="ECO:0000313" key="12">
    <source>
        <dbReference type="EMBL" id="AZR73829.1"/>
    </source>
</evidence>
<comment type="subcellular location">
    <subcellularLocation>
        <location evidence="3 9">Cytoplasm</location>
    </subcellularLocation>
</comment>
<dbReference type="FunFam" id="3.40.630.20:FF:000001">
    <property type="entry name" value="Pyrrolidone-carboxylate peptidase"/>
    <property type="match status" value="1"/>
</dbReference>
<evidence type="ECO:0000313" key="13">
    <source>
        <dbReference type="Proteomes" id="UP000267250"/>
    </source>
</evidence>
<dbReference type="InterPro" id="IPR016125">
    <property type="entry name" value="Peptidase_C15-like"/>
</dbReference>
<dbReference type="InterPro" id="IPR029762">
    <property type="entry name" value="PGP-I_bact-type"/>
</dbReference>
<dbReference type="GO" id="GO:0006508">
    <property type="term" value="P:proteolysis"/>
    <property type="evidence" value="ECO:0007669"/>
    <property type="project" value="UniProtKB-KW"/>
</dbReference>
<proteinExistence type="inferred from homology"/>
<feature type="active site" evidence="9 10">
    <location>
        <position position="80"/>
    </location>
</feature>
<evidence type="ECO:0000256" key="4">
    <source>
        <dbReference type="ARBA" id="ARBA00006641"/>
    </source>
</evidence>
<dbReference type="EMBL" id="CP016379">
    <property type="protein sequence ID" value="AZR73829.1"/>
    <property type="molecule type" value="Genomic_DNA"/>
</dbReference>
<feature type="active site" evidence="9 11">
    <location>
        <position position="143"/>
    </location>
</feature>
<dbReference type="InterPro" id="IPR033694">
    <property type="entry name" value="PGPEP1_Cys_AS"/>
</dbReference>
<evidence type="ECO:0000256" key="11">
    <source>
        <dbReference type="PROSITE-ProRule" id="PRU10077"/>
    </source>
</evidence>
<name>A0A3Q9HR75_9FIRM</name>
<dbReference type="GO" id="GO:0016920">
    <property type="term" value="F:pyroglutamyl-peptidase activity"/>
    <property type="evidence" value="ECO:0007669"/>
    <property type="project" value="UniProtKB-UniRule"/>
</dbReference>
<dbReference type="Proteomes" id="UP000267250">
    <property type="component" value="Chromosome"/>
</dbReference>
<evidence type="ECO:0000256" key="1">
    <source>
        <dbReference type="ARBA" id="ARBA00001770"/>
    </source>
</evidence>
<reference evidence="12 13" key="1">
    <citation type="submission" date="2016-07" db="EMBL/GenBank/DDBJ databases">
        <title>Genome and transcriptome analysis of iron-reducing fermentative bacteria Anoxybacter fermentans.</title>
        <authorList>
            <person name="Zeng X."/>
            <person name="Shao Z."/>
        </authorList>
    </citation>
    <scope>NUCLEOTIDE SEQUENCE [LARGE SCALE GENOMIC DNA]</scope>
    <source>
        <strain evidence="12 13">DY22613</strain>
    </source>
</reference>
<evidence type="ECO:0000256" key="9">
    <source>
        <dbReference type="HAMAP-Rule" id="MF_00417"/>
    </source>
</evidence>
<dbReference type="EC" id="3.4.19.3" evidence="9"/>
<dbReference type="InterPro" id="IPR033693">
    <property type="entry name" value="PGPEP1_Glu_AS"/>
</dbReference>
<dbReference type="SUPFAM" id="SSF53182">
    <property type="entry name" value="Pyrrolidone carboxyl peptidase (pyroglutamate aminopeptidase)"/>
    <property type="match status" value="1"/>
</dbReference>
<keyword evidence="5 9" id="KW-0963">Cytoplasm</keyword>
<dbReference type="PRINTS" id="PR00706">
    <property type="entry name" value="PYROGLUPTASE"/>
</dbReference>
<feature type="active site" evidence="9">
    <location>
        <position position="165"/>
    </location>
</feature>
<evidence type="ECO:0000256" key="10">
    <source>
        <dbReference type="PROSITE-ProRule" id="PRU10076"/>
    </source>
</evidence>
<sequence>MKKVLLSGFEPFGGESINPSLKLIKRLENERWDDVEVHLVQLPVVFGESIKKLKKVIDEVDPDLVIGIGQAGGRTALSIERVAINVDDAVIADNEGNQPIDRPINSKGPAAYFSTLPIKRMMKAAREAGVPAMISNSAGTYVCNHLMYGILDLLAGTDKLGGFIHIPYLPEQVVDRPLQPSMALETMVKGIKAMVMAAVSGDKDDKIAAGALD</sequence>
<dbReference type="PROSITE" id="PS01333">
    <property type="entry name" value="PYRASE_GLU"/>
    <property type="match status" value="1"/>
</dbReference>
<evidence type="ECO:0000256" key="3">
    <source>
        <dbReference type="ARBA" id="ARBA00004496"/>
    </source>
</evidence>
<evidence type="ECO:0000256" key="6">
    <source>
        <dbReference type="ARBA" id="ARBA00022670"/>
    </source>
</evidence>
<comment type="subunit">
    <text evidence="9">Homotetramer.</text>
</comment>
<organism evidence="12 13">
    <name type="scientific">Anoxybacter fermentans</name>
    <dbReference type="NCBI Taxonomy" id="1323375"/>
    <lineage>
        <taxon>Bacteria</taxon>
        <taxon>Bacillati</taxon>
        <taxon>Bacillota</taxon>
        <taxon>Clostridia</taxon>
        <taxon>Halanaerobiales</taxon>
        <taxon>Anoxybacter</taxon>
    </lineage>
</organism>
<dbReference type="InterPro" id="IPR000816">
    <property type="entry name" value="Peptidase_C15"/>
</dbReference>
<dbReference type="Gene3D" id="3.40.630.20">
    <property type="entry name" value="Peptidase C15, pyroglutamyl peptidase I-like"/>
    <property type="match status" value="1"/>
</dbReference>
<gene>
    <name evidence="9" type="primary">pcp</name>
    <name evidence="12" type="ORF">BBF96_10785</name>
</gene>
<dbReference type="PIRSF" id="PIRSF015592">
    <property type="entry name" value="Prld-crbxl_pptds"/>
    <property type="match status" value="1"/>
</dbReference>
<dbReference type="InterPro" id="IPR036440">
    <property type="entry name" value="Peptidase_C15-like_sf"/>
</dbReference>
<evidence type="ECO:0000256" key="8">
    <source>
        <dbReference type="ARBA" id="ARBA00022807"/>
    </source>
</evidence>
<protein>
    <recommendedName>
        <fullName evidence="9">Pyrrolidone-carboxylate peptidase</fullName>
        <ecNumber evidence="9">3.4.19.3</ecNumber>
    </recommendedName>
    <alternativeName>
        <fullName evidence="9">5-oxoprolyl-peptidase</fullName>
    </alternativeName>
    <alternativeName>
        <fullName evidence="9">Pyroglutamyl-peptidase I</fullName>
        <shortName evidence="9">PGP-I</shortName>
        <shortName evidence="9">Pyrase</shortName>
    </alternativeName>
</protein>
<dbReference type="PANTHER" id="PTHR23402:SF1">
    <property type="entry name" value="PYROGLUTAMYL-PEPTIDASE I"/>
    <property type="match status" value="1"/>
</dbReference>
<dbReference type="PROSITE" id="PS01334">
    <property type="entry name" value="PYRASE_CYS"/>
    <property type="match status" value="1"/>
</dbReference>
<dbReference type="OrthoDB" id="9779738at2"/>
<keyword evidence="7 9" id="KW-0378">Hydrolase</keyword>